<dbReference type="PANTHER" id="PTHR45835:SF99">
    <property type="entry name" value="CHROMO DOMAIN-CONTAINING PROTEIN-RELATED"/>
    <property type="match status" value="1"/>
</dbReference>
<dbReference type="GO" id="GO:0006508">
    <property type="term" value="P:proteolysis"/>
    <property type="evidence" value="ECO:0007669"/>
    <property type="project" value="UniProtKB-KW"/>
</dbReference>
<sequence>MGYLRQVKAEHQVPSDLLQPIMIPEWKWERIMMDFVNEISSFCSVRTDYSFDKLVKLYIFEIVRLPEKLQEALGTKLHFSIAFNPQTDDQPVRIIQIFKDMLRCPILEFESMWEKHLPLIEFTYNNSF</sequence>
<dbReference type="PANTHER" id="PTHR45835">
    <property type="entry name" value="YALI0A06105P"/>
    <property type="match status" value="1"/>
</dbReference>
<keyword evidence="2" id="KW-1185">Reference proteome</keyword>
<evidence type="ECO:0000313" key="1">
    <source>
        <dbReference type="EMBL" id="KAA3461702.1"/>
    </source>
</evidence>
<proteinExistence type="predicted"/>
<dbReference type="OrthoDB" id="1938712at2759"/>
<gene>
    <name evidence="1" type="ORF">EPI10_028254</name>
</gene>
<dbReference type="GO" id="GO:0008233">
    <property type="term" value="F:peptidase activity"/>
    <property type="evidence" value="ECO:0007669"/>
    <property type="project" value="UniProtKB-KW"/>
</dbReference>
<organism evidence="1 2">
    <name type="scientific">Gossypium australe</name>
    <dbReference type="NCBI Taxonomy" id="47621"/>
    <lineage>
        <taxon>Eukaryota</taxon>
        <taxon>Viridiplantae</taxon>
        <taxon>Streptophyta</taxon>
        <taxon>Embryophyta</taxon>
        <taxon>Tracheophyta</taxon>
        <taxon>Spermatophyta</taxon>
        <taxon>Magnoliopsida</taxon>
        <taxon>eudicotyledons</taxon>
        <taxon>Gunneridae</taxon>
        <taxon>Pentapetalae</taxon>
        <taxon>rosids</taxon>
        <taxon>malvids</taxon>
        <taxon>Malvales</taxon>
        <taxon>Malvaceae</taxon>
        <taxon>Malvoideae</taxon>
        <taxon>Gossypium</taxon>
    </lineage>
</organism>
<accession>A0A5B6UYT6</accession>
<evidence type="ECO:0000313" key="2">
    <source>
        <dbReference type="Proteomes" id="UP000325315"/>
    </source>
</evidence>
<comment type="caution">
    <text evidence="1">The sequence shown here is derived from an EMBL/GenBank/DDBJ whole genome shotgun (WGS) entry which is preliminary data.</text>
</comment>
<dbReference type="GO" id="GO:0003676">
    <property type="term" value="F:nucleic acid binding"/>
    <property type="evidence" value="ECO:0007669"/>
    <property type="project" value="InterPro"/>
</dbReference>
<dbReference type="InterPro" id="IPR036397">
    <property type="entry name" value="RNaseH_sf"/>
</dbReference>
<keyword evidence="1" id="KW-0378">Hydrolase</keyword>
<dbReference type="InterPro" id="IPR012337">
    <property type="entry name" value="RNaseH-like_sf"/>
</dbReference>
<dbReference type="AlphaFoldDB" id="A0A5B6UYT6"/>
<dbReference type="SUPFAM" id="SSF53098">
    <property type="entry name" value="Ribonuclease H-like"/>
    <property type="match status" value="1"/>
</dbReference>
<protein>
    <submittedName>
        <fullName evidence="1">Gag protease polyprotein</fullName>
    </submittedName>
</protein>
<dbReference type="Gene3D" id="3.30.420.10">
    <property type="entry name" value="Ribonuclease H-like superfamily/Ribonuclease H"/>
    <property type="match status" value="1"/>
</dbReference>
<dbReference type="EMBL" id="SMMG02000009">
    <property type="protein sequence ID" value="KAA3461702.1"/>
    <property type="molecule type" value="Genomic_DNA"/>
</dbReference>
<keyword evidence="1" id="KW-0645">Protease</keyword>
<dbReference type="Proteomes" id="UP000325315">
    <property type="component" value="Unassembled WGS sequence"/>
</dbReference>
<name>A0A5B6UYT6_9ROSI</name>
<reference evidence="2" key="1">
    <citation type="journal article" date="2019" name="Plant Biotechnol. J.">
        <title>Genome sequencing of the Australian wild diploid species Gossypium australe highlights disease resistance and delayed gland morphogenesis.</title>
        <authorList>
            <person name="Cai Y."/>
            <person name="Cai X."/>
            <person name="Wang Q."/>
            <person name="Wang P."/>
            <person name="Zhang Y."/>
            <person name="Cai C."/>
            <person name="Xu Y."/>
            <person name="Wang K."/>
            <person name="Zhou Z."/>
            <person name="Wang C."/>
            <person name="Geng S."/>
            <person name="Li B."/>
            <person name="Dong Q."/>
            <person name="Hou Y."/>
            <person name="Wang H."/>
            <person name="Ai P."/>
            <person name="Liu Z."/>
            <person name="Yi F."/>
            <person name="Sun M."/>
            <person name="An G."/>
            <person name="Cheng J."/>
            <person name="Zhang Y."/>
            <person name="Shi Q."/>
            <person name="Xie Y."/>
            <person name="Shi X."/>
            <person name="Chang Y."/>
            <person name="Huang F."/>
            <person name="Chen Y."/>
            <person name="Hong S."/>
            <person name="Mi L."/>
            <person name="Sun Q."/>
            <person name="Zhang L."/>
            <person name="Zhou B."/>
            <person name="Peng R."/>
            <person name="Zhang X."/>
            <person name="Liu F."/>
        </authorList>
    </citation>
    <scope>NUCLEOTIDE SEQUENCE [LARGE SCALE GENOMIC DNA]</scope>
    <source>
        <strain evidence="2">cv. PA1801</strain>
    </source>
</reference>